<dbReference type="SMART" id="SM00387">
    <property type="entry name" value="HATPase_c"/>
    <property type="match status" value="1"/>
</dbReference>
<dbReference type="Pfam" id="PF00512">
    <property type="entry name" value="HisKA"/>
    <property type="match status" value="1"/>
</dbReference>
<keyword evidence="5" id="KW-0418">Kinase</keyword>
<evidence type="ECO:0000256" key="5">
    <source>
        <dbReference type="ARBA" id="ARBA00022777"/>
    </source>
</evidence>
<sequence length="883" mass="94004">MVHTGYNPALVVLSLVIAVFASYAALDLGARVRKPDVGPRWAWGAGAAVAMGGGIWAMHFVGMIAFEMGMPAAYDLGLTLLSLLIAVGVTAVAFAWVAVRGTGMRGLLVAGPLMGVGVAAMHYTGMAAMRVPGNLAFDPAIVAVSVAIAVTAATVALWLTFRRNRPWQKLAAACVMGLAVAGMHYTGMAAATFTAEEAGAHAAHAIALGANQQNLALSVAGVTFVILFLAMMAGSLDQRRVQRRLHVSEARFRSAVQAVDGVMWTANASGDLVEEQPGWEQITGQTSAEYRGSGWAAAIHPDDLPDTMRAWTEAVRSGGSFAVEHRVRAPDGSWRYYAVRAVPVHDLDGTIREWVGVHADITARHQYETALREARDAAEGANRAKSAFLANMSHELRTPLSAVIGYAEMLEEDAEDSGEDGLVGDLGKIKSNAQHLLGLINNVLDLSKVEAEKMDIYAEDVPVEAFVREAAGTVEALIAKKGNRFELDLAPELGQMQTDAVKLRQCLFNLLGNAAKFTEAGTVTLRVRREGAPAGDRLTFEVSDSGIGMTPEQVAGLFERFKQADETTTRRFGGTGLGLALTKALARLMGGDVRVTSTKGVGTTFTLILPAALPDLEDGAPAAASAADAEPSGEGRVVLIIDDEPSQRDLMVRFLTRQGFVARAAANGRSGIDLARTLRPMVILLDVMMPEMDGWTVLATLKADEVTRDIPVVMVSFVADAALGASLGAAESLPKPVDWPRLRSVLDRIGTDAGDVLVVDDDPDMRLRLRTNLSRHGFEVREACDGAEALARVREARPGVVLLDLTMPVMDGFTFLRELRAIPACSETPVVVLSARDVSAEERRQLAGADSVLRKGDASLQDVAAAVERLRPLPVDRVSSSAR</sequence>
<dbReference type="PROSITE" id="PS50112">
    <property type="entry name" value="PAS"/>
    <property type="match status" value="1"/>
</dbReference>
<dbReference type="PROSITE" id="PS50110">
    <property type="entry name" value="RESPONSE_REGULATORY"/>
    <property type="match status" value="2"/>
</dbReference>
<dbReference type="PANTHER" id="PTHR43047">
    <property type="entry name" value="TWO-COMPONENT HISTIDINE PROTEIN KINASE"/>
    <property type="match status" value="1"/>
</dbReference>
<feature type="domain" description="Response regulatory" evidence="9">
    <location>
        <begin position="755"/>
        <end position="870"/>
    </location>
</feature>
<feature type="transmembrane region" description="Helical" evidence="7">
    <location>
        <begin position="41"/>
        <end position="66"/>
    </location>
</feature>
<feature type="transmembrane region" description="Helical" evidence="7">
    <location>
        <begin position="140"/>
        <end position="161"/>
    </location>
</feature>
<evidence type="ECO:0000256" key="1">
    <source>
        <dbReference type="ARBA" id="ARBA00000085"/>
    </source>
</evidence>
<dbReference type="InterPro" id="IPR000700">
    <property type="entry name" value="PAS-assoc_C"/>
</dbReference>
<dbReference type="Gene3D" id="3.40.50.2300">
    <property type="match status" value="2"/>
</dbReference>
<dbReference type="Gene3D" id="1.10.287.130">
    <property type="match status" value="1"/>
</dbReference>
<dbReference type="InterPro" id="IPR003661">
    <property type="entry name" value="HisK_dim/P_dom"/>
</dbReference>
<dbReference type="InterPro" id="IPR000014">
    <property type="entry name" value="PAS"/>
</dbReference>
<dbReference type="NCBIfam" id="TIGR00229">
    <property type="entry name" value="sensory_box"/>
    <property type="match status" value="1"/>
</dbReference>
<accession>A0ABU0HPE1</accession>
<dbReference type="CDD" id="cd16922">
    <property type="entry name" value="HATPase_EvgS-ArcB-TorS-like"/>
    <property type="match status" value="1"/>
</dbReference>
<dbReference type="PRINTS" id="PR00344">
    <property type="entry name" value="BCTRLSENSOR"/>
</dbReference>
<dbReference type="Gene3D" id="3.30.450.20">
    <property type="entry name" value="PAS domain"/>
    <property type="match status" value="1"/>
</dbReference>
<dbReference type="EMBL" id="JAUSVV010000007">
    <property type="protein sequence ID" value="MDQ0443728.1"/>
    <property type="molecule type" value="Genomic_DNA"/>
</dbReference>
<dbReference type="InterPro" id="IPR011006">
    <property type="entry name" value="CheY-like_superfamily"/>
</dbReference>
<dbReference type="InterPro" id="IPR001789">
    <property type="entry name" value="Sig_transdc_resp-reg_receiver"/>
</dbReference>
<evidence type="ECO:0000256" key="4">
    <source>
        <dbReference type="ARBA" id="ARBA00022679"/>
    </source>
</evidence>
<feature type="transmembrane region" description="Helical" evidence="7">
    <location>
        <begin position="215"/>
        <end position="236"/>
    </location>
</feature>
<evidence type="ECO:0000259" key="12">
    <source>
        <dbReference type="PROSITE" id="PS50924"/>
    </source>
</evidence>
<feature type="modified residue" description="4-aspartylphosphate" evidence="6">
    <location>
        <position position="686"/>
    </location>
</feature>
<dbReference type="InterPro" id="IPR003594">
    <property type="entry name" value="HATPase_dom"/>
</dbReference>
<feature type="transmembrane region" description="Helical" evidence="7">
    <location>
        <begin position="6"/>
        <end position="29"/>
    </location>
</feature>
<keyword evidence="14" id="KW-1185">Reference proteome</keyword>
<evidence type="ECO:0000256" key="3">
    <source>
        <dbReference type="ARBA" id="ARBA00022553"/>
    </source>
</evidence>
<dbReference type="SMART" id="SM00388">
    <property type="entry name" value="HisKA"/>
    <property type="match status" value="1"/>
</dbReference>
<dbReference type="Gene3D" id="3.30.565.10">
    <property type="entry name" value="Histidine kinase-like ATPase, C-terminal domain"/>
    <property type="match status" value="1"/>
</dbReference>
<evidence type="ECO:0000256" key="7">
    <source>
        <dbReference type="PROSITE-ProRule" id="PRU00244"/>
    </source>
</evidence>
<dbReference type="SUPFAM" id="SSF52172">
    <property type="entry name" value="CheY-like"/>
    <property type="match status" value="2"/>
</dbReference>
<feature type="transmembrane region" description="Helical" evidence="7">
    <location>
        <begin position="78"/>
        <end position="99"/>
    </location>
</feature>
<evidence type="ECO:0000259" key="8">
    <source>
        <dbReference type="PROSITE" id="PS50109"/>
    </source>
</evidence>
<dbReference type="Pfam" id="PF00072">
    <property type="entry name" value="Response_reg"/>
    <property type="match status" value="2"/>
</dbReference>
<dbReference type="Pfam" id="PF02518">
    <property type="entry name" value="HATPase_c"/>
    <property type="match status" value="1"/>
</dbReference>
<feature type="modified residue" description="4-aspartylphosphate" evidence="6">
    <location>
        <position position="804"/>
    </location>
</feature>
<protein>
    <recommendedName>
        <fullName evidence="2">histidine kinase</fullName>
        <ecNumber evidence="2">2.7.13.3</ecNumber>
    </recommendedName>
</protein>
<dbReference type="PROSITE" id="PS50924">
    <property type="entry name" value="MHYT"/>
    <property type="match status" value="1"/>
</dbReference>
<keyword evidence="3 6" id="KW-0597">Phosphoprotein</keyword>
<dbReference type="CDD" id="cd00082">
    <property type="entry name" value="HisKA"/>
    <property type="match status" value="1"/>
</dbReference>
<feature type="domain" description="PAC" evidence="11">
    <location>
        <begin position="321"/>
        <end position="373"/>
    </location>
</feature>
<evidence type="ECO:0000313" key="13">
    <source>
        <dbReference type="EMBL" id="MDQ0443728.1"/>
    </source>
</evidence>
<dbReference type="SUPFAM" id="SSF47384">
    <property type="entry name" value="Homodimeric domain of signal transducing histidine kinase"/>
    <property type="match status" value="1"/>
</dbReference>
<dbReference type="EC" id="2.7.13.3" evidence="2"/>
<feature type="domain" description="Histidine kinase" evidence="8">
    <location>
        <begin position="391"/>
        <end position="613"/>
    </location>
</feature>
<dbReference type="CDD" id="cd00130">
    <property type="entry name" value="PAS"/>
    <property type="match status" value="1"/>
</dbReference>
<dbReference type="CDD" id="cd17574">
    <property type="entry name" value="REC_OmpR"/>
    <property type="match status" value="1"/>
</dbReference>
<keyword evidence="7" id="KW-0472">Membrane</keyword>
<dbReference type="InterPro" id="IPR036890">
    <property type="entry name" value="HATPase_C_sf"/>
</dbReference>
<evidence type="ECO:0000259" key="11">
    <source>
        <dbReference type="PROSITE" id="PS50113"/>
    </source>
</evidence>
<evidence type="ECO:0000259" key="10">
    <source>
        <dbReference type="PROSITE" id="PS50112"/>
    </source>
</evidence>
<dbReference type="SMART" id="SM00086">
    <property type="entry name" value="PAC"/>
    <property type="match status" value="1"/>
</dbReference>
<dbReference type="InterPro" id="IPR035965">
    <property type="entry name" value="PAS-like_dom_sf"/>
</dbReference>
<dbReference type="Pfam" id="PF08447">
    <property type="entry name" value="PAS_3"/>
    <property type="match status" value="1"/>
</dbReference>
<dbReference type="PROSITE" id="PS50113">
    <property type="entry name" value="PAC"/>
    <property type="match status" value="1"/>
</dbReference>
<organism evidence="13 14">
    <name type="scientific">Methylobacterium persicinum</name>
    <dbReference type="NCBI Taxonomy" id="374426"/>
    <lineage>
        <taxon>Bacteria</taxon>
        <taxon>Pseudomonadati</taxon>
        <taxon>Pseudomonadota</taxon>
        <taxon>Alphaproteobacteria</taxon>
        <taxon>Hyphomicrobiales</taxon>
        <taxon>Methylobacteriaceae</taxon>
        <taxon>Methylobacterium</taxon>
    </lineage>
</organism>
<dbReference type="InterPro" id="IPR013655">
    <property type="entry name" value="PAS_fold_3"/>
</dbReference>
<feature type="domain" description="PAS" evidence="10">
    <location>
        <begin position="248"/>
        <end position="318"/>
    </location>
</feature>
<keyword evidence="7" id="KW-0812">Transmembrane</keyword>
<evidence type="ECO:0000259" key="9">
    <source>
        <dbReference type="PROSITE" id="PS50110"/>
    </source>
</evidence>
<reference evidence="13 14" key="1">
    <citation type="submission" date="2023-07" db="EMBL/GenBank/DDBJ databases">
        <title>Genomic Encyclopedia of Type Strains, Phase IV (KMG-IV): sequencing the most valuable type-strain genomes for metagenomic binning, comparative biology and taxonomic classification.</title>
        <authorList>
            <person name="Goeker M."/>
        </authorList>
    </citation>
    <scope>NUCLEOTIDE SEQUENCE [LARGE SCALE GENOMIC DNA]</scope>
    <source>
        <strain evidence="13 14">DSM 19562</strain>
    </source>
</reference>
<evidence type="ECO:0000313" key="14">
    <source>
        <dbReference type="Proteomes" id="UP001236369"/>
    </source>
</evidence>
<evidence type="ECO:0000256" key="6">
    <source>
        <dbReference type="PROSITE-ProRule" id="PRU00169"/>
    </source>
</evidence>
<dbReference type="RefSeq" id="WP_238252413.1">
    <property type="nucleotide sequence ID" value="NZ_BPQX01000055.1"/>
</dbReference>
<feature type="transmembrane region" description="Helical" evidence="7">
    <location>
        <begin position="106"/>
        <end position="128"/>
    </location>
</feature>
<keyword evidence="7" id="KW-1133">Transmembrane helix</keyword>
<gene>
    <name evidence="13" type="ORF">QO016_003233</name>
</gene>
<comment type="catalytic activity">
    <reaction evidence="1">
        <text>ATP + protein L-histidine = ADP + protein N-phospho-L-histidine.</text>
        <dbReference type="EC" id="2.7.13.3"/>
    </reaction>
</comment>
<dbReference type="SMART" id="SM00448">
    <property type="entry name" value="REC"/>
    <property type="match status" value="2"/>
</dbReference>
<dbReference type="InterPro" id="IPR004358">
    <property type="entry name" value="Sig_transdc_His_kin-like_C"/>
</dbReference>
<keyword evidence="4" id="KW-0808">Transferase</keyword>
<dbReference type="SUPFAM" id="SSF55874">
    <property type="entry name" value="ATPase domain of HSP90 chaperone/DNA topoisomerase II/histidine kinase"/>
    <property type="match status" value="1"/>
</dbReference>
<proteinExistence type="predicted"/>
<dbReference type="Pfam" id="PF03707">
    <property type="entry name" value="MHYT"/>
    <property type="match status" value="3"/>
</dbReference>
<dbReference type="Proteomes" id="UP001236369">
    <property type="component" value="Unassembled WGS sequence"/>
</dbReference>
<dbReference type="SUPFAM" id="SSF55785">
    <property type="entry name" value="PYP-like sensor domain (PAS domain)"/>
    <property type="match status" value="1"/>
</dbReference>
<dbReference type="InterPro" id="IPR005330">
    <property type="entry name" value="MHYT_dom"/>
</dbReference>
<dbReference type="InterPro" id="IPR036097">
    <property type="entry name" value="HisK_dim/P_sf"/>
</dbReference>
<dbReference type="PROSITE" id="PS50109">
    <property type="entry name" value="HIS_KIN"/>
    <property type="match status" value="1"/>
</dbReference>
<comment type="caution">
    <text evidence="13">The sequence shown here is derived from an EMBL/GenBank/DDBJ whole genome shotgun (WGS) entry which is preliminary data.</text>
</comment>
<evidence type="ECO:0000256" key="2">
    <source>
        <dbReference type="ARBA" id="ARBA00012438"/>
    </source>
</evidence>
<feature type="domain" description="MHYT" evidence="12">
    <location>
        <begin position="6"/>
        <end position="194"/>
    </location>
</feature>
<name>A0ABU0HPE1_9HYPH</name>
<dbReference type="InterPro" id="IPR001610">
    <property type="entry name" value="PAC"/>
</dbReference>
<dbReference type="PANTHER" id="PTHR43047:SF72">
    <property type="entry name" value="OSMOSENSING HISTIDINE PROTEIN KINASE SLN1"/>
    <property type="match status" value="1"/>
</dbReference>
<dbReference type="InterPro" id="IPR005467">
    <property type="entry name" value="His_kinase_dom"/>
</dbReference>
<feature type="domain" description="Response regulatory" evidence="9">
    <location>
        <begin position="637"/>
        <end position="750"/>
    </location>
</feature>